<reference evidence="2 3" key="1">
    <citation type="submission" date="2015-01" db="EMBL/GenBank/DDBJ databases">
        <title>Genome Sequence of Magnetospirillum magnetotacticum Strain MS-1.</title>
        <authorList>
            <person name="Marinov G.K."/>
            <person name="Smalley M.D."/>
            <person name="DeSalvo G."/>
        </authorList>
    </citation>
    <scope>NUCLEOTIDE SEQUENCE [LARGE SCALE GENOMIC DNA]</scope>
    <source>
        <strain evidence="2 3">MS-1</strain>
    </source>
</reference>
<proteinExistence type="predicted"/>
<feature type="domain" description="STAS" evidence="1">
    <location>
        <begin position="1"/>
        <end position="101"/>
    </location>
</feature>
<dbReference type="Pfam" id="PF01740">
    <property type="entry name" value="STAS"/>
    <property type="match status" value="1"/>
</dbReference>
<dbReference type="PANTHER" id="PTHR33495">
    <property type="entry name" value="ANTI-SIGMA FACTOR ANTAGONIST TM_1081-RELATED-RELATED"/>
    <property type="match status" value="1"/>
</dbReference>
<comment type="caution">
    <text evidence="2">The sequence shown here is derived from an EMBL/GenBank/DDBJ whole genome shotgun (WGS) entry which is preliminary data.</text>
</comment>
<dbReference type="OrthoDB" id="8236316at2"/>
<dbReference type="STRING" id="272627.CCC_03540"/>
<dbReference type="CDD" id="cd07043">
    <property type="entry name" value="STAS_anti-anti-sigma_factors"/>
    <property type="match status" value="1"/>
</dbReference>
<keyword evidence="3" id="KW-1185">Reference proteome</keyword>
<dbReference type="EMBL" id="JXSL01000025">
    <property type="protein sequence ID" value="KIL99322.1"/>
    <property type="molecule type" value="Genomic_DNA"/>
</dbReference>
<dbReference type="Gene3D" id="3.30.750.24">
    <property type="entry name" value="STAS domain"/>
    <property type="match status" value="1"/>
</dbReference>
<protein>
    <submittedName>
        <fullName evidence="2">Anti-sigma F factor antagonist (SpoIIAA-2) anti sigma b factor antagonist RsbV</fullName>
    </submittedName>
</protein>
<evidence type="ECO:0000259" key="1">
    <source>
        <dbReference type="PROSITE" id="PS50801"/>
    </source>
</evidence>
<dbReference type="Proteomes" id="UP000031971">
    <property type="component" value="Unassembled WGS sequence"/>
</dbReference>
<name>A0A0C2UCT4_PARME</name>
<dbReference type="RefSeq" id="WP_009870639.1">
    <property type="nucleotide sequence ID" value="NZ_JXSL01000025.1"/>
</dbReference>
<dbReference type="PROSITE" id="PS50801">
    <property type="entry name" value="STAS"/>
    <property type="match status" value="1"/>
</dbReference>
<accession>A0A0C2UCT4</accession>
<evidence type="ECO:0000313" key="3">
    <source>
        <dbReference type="Proteomes" id="UP000031971"/>
    </source>
</evidence>
<gene>
    <name evidence="2" type="ORF">CCC_03540</name>
</gene>
<dbReference type="InterPro" id="IPR002645">
    <property type="entry name" value="STAS_dom"/>
</dbReference>
<dbReference type="AlphaFoldDB" id="A0A0C2UCT4"/>
<dbReference type="SUPFAM" id="SSF52091">
    <property type="entry name" value="SpoIIaa-like"/>
    <property type="match status" value="1"/>
</dbReference>
<organism evidence="2 3">
    <name type="scientific">Paramagnetospirillum magnetotacticum MS-1</name>
    <dbReference type="NCBI Taxonomy" id="272627"/>
    <lineage>
        <taxon>Bacteria</taxon>
        <taxon>Pseudomonadati</taxon>
        <taxon>Pseudomonadota</taxon>
        <taxon>Alphaproteobacteria</taxon>
        <taxon>Rhodospirillales</taxon>
        <taxon>Magnetospirillaceae</taxon>
        <taxon>Paramagnetospirillum</taxon>
    </lineage>
</organism>
<sequence length="101" mass="11187">MQFRVKDEGTSVHVSLDGQLNFAANEDFQSLLSQLGGLKGRKVTFEMSGLSHIDSVGLGLLYIAREDLAENGSSINLAHPRDNVLRMLELTEAHKTFEITR</sequence>
<evidence type="ECO:0000313" key="2">
    <source>
        <dbReference type="EMBL" id="KIL99322.1"/>
    </source>
</evidence>
<dbReference type="GO" id="GO:0043856">
    <property type="term" value="F:anti-sigma factor antagonist activity"/>
    <property type="evidence" value="ECO:0007669"/>
    <property type="project" value="TreeGrafter"/>
</dbReference>
<dbReference type="InterPro" id="IPR036513">
    <property type="entry name" value="STAS_dom_sf"/>
</dbReference>